<name>A0A6A2V754_9BIFI</name>
<protein>
    <submittedName>
        <fullName evidence="10">Aromatic amino acid exporter</fullName>
    </submittedName>
</protein>
<feature type="domain" description="EamA" evidence="9">
    <location>
        <begin position="290"/>
        <end position="419"/>
    </location>
</feature>
<evidence type="ECO:0000256" key="3">
    <source>
        <dbReference type="ARBA" id="ARBA00022475"/>
    </source>
</evidence>
<evidence type="ECO:0000256" key="1">
    <source>
        <dbReference type="ARBA" id="ARBA00004651"/>
    </source>
</evidence>
<dbReference type="InterPro" id="IPR051258">
    <property type="entry name" value="Diverse_Substrate_Transporter"/>
</dbReference>
<feature type="transmembrane region" description="Helical" evidence="8">
    <location>
        <begin position="225"/>
        <end position="243"/>
    </location>
</feature>
<evidence type="ECO:0000256" key="7">
    <source>
        <dbReference type="SAM" id="MobiDB-lite"/>
    </source>
</evidence>
<feature type="transmembrane region" description="Helical" evidence="8">
    <location>
        <begin position="288"/>
        <end position="305"/>
    </location>
</feature>
<evidence type="ECO:0000259" key="9">
    <source>
        <dbReference type="Pfam" id="PF00892"/>
    </source>
</evidence>
<dbReference type="PANTHER" id="PTHR42920">
    <property type="entry name" value="OS03G0707200 PROTEIN-RELATED"/>
    <property type="match status" value="1"/>
</dbReference>
<evidence type="ECO:0000313" key="10">
    <source>
        <dbReference type="EMBL" id="KAB8294496.1"/>
    </source>
</evidence>
<dbReference type="InterPro" id="IPR037185">
    <property type="entry name" value="EmrE-like"/>
</dbReference>
<keyword evidence="3" id="KW-1003">Cell membrane</keyword>
<comment type="subcellular location">
    <subcellularLocation>
        <location evidence="1">Cell membrane</location>
        <topology evidence="1">Multi-pass membrane protein</topology>
    </subcellularLocation>
</comment>
<feature type="compositionally biased region" description="Low complexity" evidence="7">
    <location>
        <begin position="14"/>
        <end position="82"/>
    </location>
</feature>
<feature type="compositionally biased region" description="Polar residues" evidence="7">
    <location>
        <begin position="1"/>
        <end position="13"/>
    </location>
</feature>
<feature type="transmembrane region" description="Helical" evidence="8">
    <location>
        <begin position="135"/>
        <end position="154"/>
    </location>
</feature>
<evidence type="ECO:0000256" key="4">
    <source>
        <dbReference type="ARBA" id="ARBA00022692"/>
    </source>
</evidence>
<keyword evidence="11" id="KW-1185">Reference proteome</keyword>
<feature type="transmembrane region" description="Helical" evidence="8">
    <location>
        <begin position="377"/>
        <end position="396"/>
    </location>
</feature>
<feature type="transmembrane region" description="Helical" evidence="8">
    <location>
        <begin position="345"/>
        <end position="365"/>
    </location>
</feature>
<dbReference type="NCBIfam" id="NF008676">
    <property type="entry name" value="PRK11689.1"/>
    <property type="match status" value="1"/>
</dbReference>
<evidence type="ECO:0000256" key="8">
    <source>
        <dbReference type="SAM" id="Phobius"/>
    </source>
</evidence>
<evidence type="ECO:0000256" key="2">
    <source>
        <dbReference type="ARBA" id="ARBA00007362"/>
    </source>
</evidence>
<feature type="transmembrane region" description="Helical" evidence="8">
    <location>
        <begin position="317"/>
        <end position="333"/>
    </location>
</feature>
<feature type="transmembrane region" description="Helical" evidence="8">
    <location>
        <begin position="402"/>
        <end position="421"/>
    </location>
</feature>
<dbReference type="GO" id="GO:0005886">
    <property type="term" value="C:plasma membrane"/>
    <property type="evidence" value="ECO:0007669"/>
    <property type="project" value="UniProtKB-SubCell"/>
</dbReference>
<evidence type="ECO:0000256" key="6">
    <source>
        <dbReference type="ARBA" id="ARBA00023136"/>
    </source>
</evidence>
<reference evidence="10 11" key="1">
    <citation type="submission" date="2019-09" db="EMBL/GenBank/DDBJ databases">
        <title>Characterization of the phylogenetic diversity of two novel species belonging to the genus Bifidobacterium: Bifidobacterium cebidarum sp. nov. and Bifidobacterium leontopitheci sp. nov.</title>
        <authorList>
            <person name="Lugli G.A."/>
            <person name="Duranti S."/>
            <person name="Milani C."/>
            <person name="Turroni F."/>
            <person name="Ventura M."/>
        </authorList>
    </citation>
    <scope>NUCLEOTIDE SEQUENCE [LARGE SCALE GENOMIC DNA]</scope>
    <source>
        <strain evidence="10 11">DSM 100238</strain>
    </source>
</reference>
<feature type="compositionally biased region" description="Pro residues" evidence="7">
    <location>
        <begin position="110"/>
        <end position="120"/>
    </location>
</feature>
<comment type="similarity">
    <text evidence="2">Belongs to the EamA transporter family.</text>
</comment>
<evidence type="ECO:0000256" key="5">
    <source>
        <dbReference type="ARBA" id="ARBA00022989"/>
    </source>
</evidence>
<feature type="transmembrane region" description="Helical" evidence="8">
    <location>
        <begin position="160"/>
        <end position="182"/>
    </location>
</feature>
<sequence length="439" mass="44977">MTDQGTARTLPSSAQTQARTRTQAGAAPSMSTAPAPSTPTGTTPSTPTAPAPSTDAVSTDALPSNTATTLSAASDTTALAEARSTGKPAAQSTLSAQPTHPTQSVQPTQPEQPTPHPAPQPTVTNPLLGHAISHGGTIIGLFAIVLWGFMAGLVRLVADAFGATLGSALIYTVGGILLLLTRRPKPLSQAPRRYLLLGGLMFVTYEASISLSIGLAATAEQSVEVSLVNYLWPTLLVLFTAALSKRQGALWQALPGAIIATVGVAMAVGGNSLDVQSALRNITSNPLPFALAFAGALIWSVYAAISPTMSGGYDGTTIFFCCVAVALWIIHFTSGDGLPAQAPGIGGYLALIACAVSIAGGYACWGYGMLHGNMETLAIGSYATPVFSTASSTLLLGVALGLPFWIGVVLVVTGSLLNVWFSRRARARANMAGTDTNDR</sequence>
<feature type="transmembrane region" description="Helical" evidence="8">
    <location>
        <begin position="194"/>
        <end position="219"/>
    </location>
</feature>
<accession>A0A6A2V754</accession>
<proteinExistence type="inferred from homology"/>
<keyword evidence="5 8" id="KW-1133">Transmembrane helix</keyword>
<evidence type="ECO:0000313" key="11">
    <source>
        <dbReference type="Proteomes" id="UP000440041"/>
    </source>
</evidence>
<comment type="caution">
    <text evidence="10">The sequence shown here is derived from an EMBL/GenBank/DDBJ whole genome shotgun (WGS) entry which is preliminary data.</text>
</comment>
<dbReference type="AlphaFoldDB" id="A0A6A2V754"/>
<feature type="compositionally biased region" description="Polar residues" evidence="7">
    <location>
        <begin position="90"/>
        <end position="100"/>
    </location>
</feature>
<feature type="transmembrane region" description="Helical" evidence="8">
    <location>
        <begin position="250"/>
        <end position="268"/>
    </location>
</feature>
<organism evidence="10 11">
    <name type="scientific">Bifidobacterium apri</name>
    <dbReference type="NCBI Taxonomy" id="1769423"/>
    <lineage>
        <taxon>Bacteria</taxon>
        <taxon>Bacillati</taxon>
        <taxon>Actinomycetota</taxon>
        <taxon>Actinomycetes</taxon>
        <taxon>Bifidobacteriales</taxon>
        <taxon>Bifidobacteriaceae</taxon>
        <taxon>Bifidobacterium</taxon>
    </lineage>
</organism>
<dbReference type="SUPFAM" id="SSF103481">
    <property type="entry name" value="Multidrug resistance efflux transporter EmrE"/>
    <property type="match status" value="1"/>
</dbReference>
<dbReference type="EMBL" id="WBSO01000017">
    <property type="protein sequence ID" value="KAB8294496.1"/>
    <property type="molecule type" value="Genomic_DNA"/>
</dbReference>
<dbReference type="PANTHER" id="PTHR42920:SF24">
    <property type="entry name" value="AROMATIC AMINO ACID EXPORTER YDDG"/>
    <property type="match status" value="1"/>
</dbReference>
<feature type="region of interest" description="Disordered" evidence="7">
    <location>
        <begin position="1"/>
        <end position="125"/>
    </location>
</feature>
<dbReference type="Proteomes" id="UP000440041">
    <property type="component" value="Unassembled WGS sequence"/>
</dbReference>
<dbReference type="Pfam" id="PF00892">
    <property type="entry name" value="EamA"/>
    <property type="match status" value="1"/>
</dbReference>
<keyword evidence="4 8" id="KW-0812">Transmembrane</keyword>
<keyword evidence="6 8" id="KW-0472">Membrane</keyword>
<gene>
    <name evidence="10" type="ORF">DSM100238_1696</name>
</gene>
<dbReference type="InterPro" id="IPR000620">
    <property type="entry name" value="EamA_dom"/>
</dbReference>